<keyword evidence="3" id="KW-0677">Repeat</keyword>
<dbReference type="PANTHER" id="PTHR23416">
    <property type="entry name" value="SIALIC ACID SYNTHASE-RELATED"/>
    <property type="match status" value="1"/>
</dbReference>
<dbReference type="Gene3D" id="2.160.10.10">
    <property type="entry name" value="Hexapeptide repeat proteins"/>
    <property type="match status" value="1"/>
</dbReference>
<protein>
    <submittedName>
        <fullName evidence="5">Acyltransferase</fullName>
    </submittedName>
</protein>
<keyword evidence="4 5" id="KW-0012">Acyltransferase</keyword>
<dbReference type="CDD" id="cd04647">
    <property type="entry name" value="LbH_MAT_like"/>
    <property type="match status" value="1"/>
</dbReference>
<proteinExistence type="inferred from homology"/>
<dbReference type="PROSITE" id="PS00101">
    <property type="entry name" value="HEXAPEP_TRANSFERASES"/>
    <property type="match status" value="1"/>
</dbReference>
<name>A0ABY5E9E7_9BACT</name>
<dbReference type="InterPro" id="IPR018357">
    <property type="entry name" value="Hexapep_transf_CS"/>
</dbReference>
<organism evidence="5 6">
    <name type="scientific">Arcobacter roscoffensis</name>
    <dbReference type="NCBI Taxonomy" id="2961520"/>
    <lineage>
        <taxon>Bacteria</taxon>
        <taxon>Pseudomonadati</taxon>
        <taxon>Campylobacterota</taxon>
        <taxon>Epsilonproteobacteria</taxon>
        <taxon>Campylobacterales</taxon>
        <taxon>Arcobacteraceae</taxon>
        <taxon>Arcobacter</taxon>
    </lineage>
</organism>
<dbReference type="RefSeq" id="WP_254577520.1">
    <property type="nucleotide sequence ID" value="NZ_CP100595.1"/>
</dbReference>
<evidence type="ECO:0000256" key="4">
    <source>
        <dbReference type="ARBA" id="ARBA00023315"/>
    </source>
</evidence>
<evidence type="ECO:0000256" key="1">
    <source>
        <dbReference type="ARBA" id="ARBA00007274"/>
    </source>
</evidence>
<dbReference type="PANTHER" id="PTHR23416:SF23">
    <property type="entry name" value="ACETYLTRANSFERASE C18B11.09C-RELATED"/>
    <property type="match status" value="1"/>
</dbReference>
<accession>A0ABY5E9E7</accession>
<evidence type="ECO:0000256" key="3">
    <source>
        <dbReference type="ARBA" id="ARBA00022737"/>
    </source>
</evidence>
<sequence>MLNYFFEKSLSLIFNIFRYNYYKKKYKLPKDFRFNGYFIKIYGDGKIQVGDNSYISFFSHITMGKDTKVIIGNNVSIAHNVRIYTISIDTTEYILNKIKKDKIGNVYIGNNVLIGTNVYINPGVKIGDNVVIGANSVVTKNIPSNCIVAGMPAKVVKTYDVKEKNND</sequence>
<dbReference type="Proteomes" id="UP001060012">
    <property type="component" value="Chromosome"/>
</dbReference>
<evidence type="ECO:0000313" key="5">
    <source>
        <dbReference type="EMBL" id="UTJ07343.1"/>
    </source>
</evidence>
<dbReference type="InterPro" id="IPR011004">
    <property type="entry name" value="Trimer_LpxA-like_sf"/>
</dbReference>
<evidence type="ECO:0000313" key="6">
    <source>
        <dbReference type="Proteomes" id="UP001060012"/>
    </source>
</evidence>
<dbReference type="GO" id="GO:0016746">
    <property type="term" value="F:acyltransferase activity"/>
    <property type="evidence" value="ECO:0007669"/>
    <property type="project" value="UniProtKB-KW"/>
</dbReference>
<dbReference type="InterPro" id="IPR051159">
    <property type="entry name" value="Hexapeptide_acetyltransf"/>
</dbReference>
<keyword evidence="2" id="KW-0808">Transferase</keyword>
<reference evidence="5" key="1">
    <citation type="submission" date="2022-07" db="EMBL/GenBank/DDBJ databases">
        <title>Arcobacter roscoffensis sp. nov., a marine bacterium isolated from coastal seawater collected from Roscoff, France.</title>
        <authorList>
            <person name="Pascual J."/>
            <person name="Lepeaux C."/>
            <person name="Methner A."/>
            <person name="Overmann J."/>
        </authorList>
    </citation>
    <scope>NUCLEOTIDE SEQUENCE</scope>
    <source>
        <strain evidence="5">ARW1-2F2</strain>
    </source>
</reference>
<comment type="similarity">
    <text evidence="1">Belongs to the transferase hexapeptide repeat family.</text>
</comment>
<gene>
    <name evidence="5" type="ORF">NJU99_04430</name>
</gene>
<dbReference type="EMBL" id="CP100595">
    <property type="protein sequence ID" value="UTJ07343.1"/>
    <property type="molecule type" value="Genomic_DNA"/>
</dbReference>
<dbReference type="Pfam" id="PF00132">
    <property type="entry name" value="Hexapep"/>
    <property type="match status" value="1"/>
</dbReference>
<dbReference type="SUPFAM" id="SSF51161">
    <property type="entry name" value="Trimeric LpxA-like enzymes"/>
    <property type="match status" value="1"/>
</dbReference>
<dbReference type="InterPro" id="IPR001451">
    <property type="entry name" value="Hexapep"/>
</dbReference>
<keyword evidence="6" id="KW-1185">Reference proteome</keyword>
<evidence type="ECO:0000256" key="2">
    <source>
        <dbReference type="ARBA" id="ARBA00022679"/>
    </source>
</evidence>